<dbReference type="STRING" id="7232.A0A484BG61"/>
<comment type="caution">
    <text evidence="2">The sequence shown here is derived from an EMBL/GenBank/DDBJ whole genome shotgun (WGS) entry which is preliminary data.</text>
</comment>
<gene>
    <name evidence="2" type="ORF">AWZ03_006373</name>
</gene>
<feature type="region of interest" description="Disordered" evidence="1">
    <location>
        <begin position="778"/>
        <end position="798"/>
    </location>
</feature>
<protein>
    <submittedName>
        <fullName evidence="2">Uncharacterized protein</fullName>
    </submittedName>
</protein>
<sequence>MSTLRKDPVAGRYSAAHGFRDSKAVESVVQRMSRAVRDSYVPDATQTATDKHDRSKRRCPRKKPHQPTRREIEIAKFKNIDFSRRDSDPLLAVQTLEFPDANIKRTDINKRDACGKSVWNKRTGKDFLSSSVSGFRDGIFTVNMKQRSCTSSSLPPNTKSKTTLEYRDSSSINSGEMIDSHHVPSNRAKHFKGNQWKKPCDASYVVGAPQPHIGRCVDNIRQLSKMAPVRQKFFLTQDPRQTHCLANPSALRHKRLTDDQQFKLISKMVKHGDNVCASTGSESSDTHICEVIDLENPVNLDFQGMDYKNTYEKDEQEAQNQQTYWRVVRYMTRRRTKLQTATKVEAELQAERLAIPPVFDTKIKDAPIIEDPPPKDFKLAELFRSPDKPANKAKIAEEQKRREARYKDIYLRNKQRKAQREQARQAVEAAALEIQARTVAEKDLQEDVAKIDDDIERSFKKFEYIPPVIRKRKFFPKTLTETERLKSIMHKENCVRRDLARVTQEFYLERTGKLKQFPEAAQQLRCEESIEGSAATTPSEQSSDDEDYLKVGKIGDKFQLRGFHFKHGDGLRGKLHRHQIMEGQRTVKGCLTRDEWLNQLAPRKEPIKLDVERGIIKVLDPDDPKLDLFPPQGMSLHMHDKKSAIREFIDKRLGLHYHRVLRKNLKLVKPKLKYHVKKFNLIRYVFPEKIIVPDAPDQLDADMVDASKVETTLEYLALKNKLAKAKHLKVKLARMKLLGLPCVEAKQLREQSPCDVKEEELDLDWVPPPETVRESVLTAGGENDPEHRMKAGHDDVPIDMRGNMPAPQFREKTLHIHPRRRRDYAAERVPSAQFNDAIQNSGLPLLEKVMPDNIKYANVRTPKRPFTKKFEARHHHDHWDPTQAKTVHVHYQTKTVYPKITVQEQPERVPIVNFIKANPPCKKYLDTDLTITKYDFDKMIADHLAETRVDAKDGAREVVQDLCRPYDFIFHSRDPEELANLDYPGRKQYLDFLRETREALYETKDIDPEEERLLVDRKAVEAELEEDLKSIEQCLTSLSSSECTNLSKDSGSFLMLEDDTKIPLDYIRKPLVPFEEMRRSRFQAEVIDVDAEEENPFRMLPFSGQHKEQAAMLGPKDSFFTFSSRLRNGLRLRLEVPVTDVSQMLIGPKGRKYHGSVITDLDENYINELKNRATVKTFNFKTGVELLKVAMRLKYESLLIQGKMVRTKIYDTLNERHWQDMKNTKLLYEGLFAKWEKKEYNAAMTMVYQVKTYYEITDSMKQTYRELERELTMLNMDIVFIEGHWIRCVMLQNFHYLLGEEEWRAEHDWIHLVPVKKRNKFGSDTALLDQADSKMTPAEPKATPAESKASLADSKESKEEDEDEDVEYELEPYDQSIAKRAIVNIRVRDKDDAWAIRDFYYDVYMRNLHPVLQVFPNAEHFLQGIENLKNKTFMLLLEMHYTLSVHTELQGRLETFVDWCNKDLKEKQEYVARKSAKKFFMEDRAIEMEARVKYYLDQPIRESFADEDFNKYRAVMAEVYRRVVPATVRGSSDVIPSASDMVAAISGVVLEILSKFEHMDIDKVREVEMALRKRRRYLEKLSAQAYQIERRIDTEMKNVRRNLEPPYKKPKRVGPLQRMYLRKRVKKIIPPPVVISENTRNFVRAFAEDGVVSDGFTQDSVMVLDNMQEQIVPFYFDHFLKLNGYTPNYNFKTNIEMRDGPEIERFRIREVLPDVLQKVENWENMHKKIMEENIQRNPKMYENVS</sequence>
<feature type="region of interest" description="Disordered" evidence="1">
    <location>
        <begin position="1332"/>
        <end position="1367"/>
    </location>
</feature>
<feature type="region of interest" description="Disordered" evidence="1">
    <location>
        <begin position="37"/>
        <end position="68"/>
    </location>
</feature>
<evidence type="ECO:0000313" key="2">
    <source>
        <dbReference type="EMBL" id="TDG47242.1"/>
    </source>
</evidence>
<dbReference type="OMA" id="FYYDVYM"/>
<organism evidence="2 3">
    <name type="scientific">Drosophila navojoa</name>
    <name type="common">Fruit fly</name>
    <dbReference type="NCBI Taxonomy" id="7232"/>
    <lineage>
        <taxon>Eukaryota</taxon>
        <taxon>Metazoa</taxon>
        <taxon>Ecdysozoa</taxon>
        <taxon>Arthropoda</taxon>
        <taxon>Hexapoda</taxon>
        <taxon>Insecta</taxon>
        <taxon>Pterygota</taxon>
        <taxon>Neoptera</taxon>
        <taxon>Endopterygota</taxon>
        <taxon>Diptera</taxon>
        <taxon>Brachycera</taxon>
        <taxon>Muscomorpha</taxon>
        <taxon>Ephydroidea</taxon>
        <taxon>Drosophilidae</taxon>
        <taxon>Drosophila</taxon>
    </lineage>
</organism>
<evidence type="ECO:0000256" key="1">
    <source>
        <dbReference type="SAM" id="MobiDB-lite"/>
    </source>
</evidence>
<dbReference type="OrthoDB" id="7758506at2759"/>
<dbReference type="Proteomes" id="UP000295192">
    <property type="component" value="Unassembled WGS sequence"/>
</dbReference>
<feature type="compositionally biased region" description="Basic residues" evidence="1">
    <location>
        <begin position="54"/>
        <end position="67"/>
    </location>
</feature>
<proteinExistence type="predicted"/>
<evidence type="ECO:0000313" key="3">
    <source>
        <dbReference type="Proteomes" id="UP000295192"/>
    </source>
</evidence>
<feature type="compositionally biased region" description="Basic and acidic residues" evidence="1">
    <location>
        <begin position="784"/>
        <end position="798"/>
    </location>
</feature>
<dbReference type="EMBL" id="LSRL02000047">
    <property type="protein sequence ID" value="TDG47242.1"/>
    <property type="molecule type" value="Genomic_DNA"/>
</dbReference>
<accession>A0A484BG61</accession>
<name>A0A484BG61_DRONA</name>
<reference evidence="2 3" key="1">
    <citation type="journal article" date="2019" name="J. Hered.">
        <title>An Improved Genome Assembly for Drosophila navojoa, the Basal Species in the mojavensis Cluster.</title>
        <authorList>
            <person name="Vanderlinde T."/>
            <person name="Dupim E.G."/>
            <person name="Nazario-Yepiz N.O."/>
            <person name="Carvalho A.B."/>
        </authorList>
    </citation>
    <scope>NUCLEOTIDE SEQUENCE [LARGE SCALE GENOMIC DNA]</scope>
    <source>
        <strain evidence="2">Navoj_Jal97</strain>
        <tissue evidence="2">Whole organism</tissue>
    </source>
</reference>
<keyword evidence="3" id="KW-1185">Reference proteome</keyword>